<evidence type="ECO:0000313" key="2">
    <source>
        <dbReference type="Proteomes" id="UP000630887"/>
    </source>
</evidence>
<reference evidence="1 2" key="1">
    <citation type="submission" date="2021-01" db="EMBL/GenBank/DDBJ databases">
        <title>Whole genome shotgun sequence of Catellatospora coxensis NBRC 107359.</title>
        <authorList>
            <person name="Komaki H."/>
            <person name="Tamura T."/>
        </authorList>
    </citation>
    <scope>NUCLEOTIDE SEQUENCE [LARGE SCALE GENOMIC DNA]</scope>
    <source>
        <strain evidence="1 2">NBRC 107359</strain>
    </source>
</reference>
<sequence>MPTFDTPAPISARVDIVLGDIRFVTGDRADTVVEVEPIDPTRRLDLEAAAQVEITFTDGRLQVTHPKVRAMFTKRYGSVKVLVRLPAGSDVRGDTAQGECVVQGVVGSCRLKTAIGGLRVGQATEVRLRTSGGKVVVDHVTGRADVDANGDIRIRRIDGGAAVRSIGGDIRVGELGGGPADLYAAIGKVEVGVAQGIAVRLDARTSTGQVRDLLEPSAPGHPDRAVALRARCHGGDIVVRRAGAGHDTPHRAAPLAG</sequence>
<evidence type="ECO:0008006" key="3">
    <source>
        <dbReference type="Google" id="ProtNLM"/>
    </source>
</evidence>
<gene>
    <name evidence="1" type="ORF">Cco03nite_11270</name>
</gene>
<name>A0A8J3P5I6_9ACTN</name>
<proteinExistence type="predicted"/>
<dbReference type="AlphaFoldDB" id="A0A8J3P5I6"/>
<organism evidence="1 2">
    <name type="scientific">Catellatospora coxensis</name>
    <dbReference type="NCBI Taxonomy" id="310354"/>
    <lineage>
        <taxon>Bacteria</taxon>
        <taxon>Bacillati</taxon>
        <taxon>Actinomycetota</taxon>
        <taxon>Actinomycetes</taxon>
        <taxon>Micromonosporales</taxon>
        <taxon>Micromonosporaceae</taxon>
        <taxon>Catellatospora</taxon>
    </lineage>
</organism>
<dbReference type="EMBL" id="BONI01000007">
    <property type="protein sequence ID" value="GIG04427.1"/>
    <property type="molecule type" value="Genomic_DNA"/>
</dbReference>
<protein>
    <recommendedName>
        <fullName evidence="3">Adhesin</fullName>
    </recommendedName>
</protein>
<comment type="caution">
    <text evidence="1">The sequence shown here is derived from an EMBL/GenBank/DDBJ whole genome shotgun (WGS) entry which is preliminary data.</text>
</comment>
<evidence type="ECO:0000313" key="1">
    <source>
        <dbReference type="EMBL" id="GIG04427.1"/>
    </source>
</evidence>
<accession>A0A8J3P5I6</accession>
<keyword evidence="2" id="KW-1185">Reference proteome</keyword>
<dbReference type="Proteomes" id="UP000630887">
    <property type="component" value="Unassembled WGS sequence"/>
</dbReference>